<evidence type="ECO:0000256" key="2">
    <source>
        <dbReference type="RuleBase" id="RU366034"/>
    </source>
</evidence>
<dbReference type="Proteomes" id="UP000502508">
    <property type="component" value="Chromosome"/>
</dbReference>
<dbReference type="Pfam" id="PF19086">
    <property type="entry name" value="Terpene_syn_C_2"/>
    <property type="match status" value="1"/>
</dbReference>
<dbReference type="InterPro" id="IPR008949">
    <property type="entry name" value="Isoprenoid_synthase_dom_sf"/>
</dbReference>
<keyword evidence="1 2" id="KW-0456">Lyase</keyword>
<organism evidence="3 4">
    <name type="scientific">Phytohabitans flavus</name>
    <dbReference type="NCBI Taxonomy" id="1076124"/>
    <lineage>
        <taxon>Bacteria</taxon>
        <taxon>Bacillati</taxon>
        <taxon>Actinomycetota</taxon>
        <taxon>Actinomycetes</taxon>
        <taxon>Micromonosporales</taxon>
        <taxon>Micromonosporaceae</taxon>
    </lineage>
</organism>
<dbReference type="Gene3D" id="1.10.600.10">
    <property type="entry name" value="Farnesyl Diphosphate Synthase"/>
    <property type="match status" value="1"/>
</dbReference>
<dbReference type="PANTHER" id="PTHR35201:SF4">
    <property type="entry name" value="BETA-PINACENE SYNTHASE-RELATED"/>
    <property type="match status" value="1"/>
</dbReference>
<dbReference type="AlphaFoldDB" id="A0A6F8Y4E4"/>
<dbReference type="RefSeq" id="WP_232072261.1">
    <property type="nucleotide sequence ID" value="NZ_AP022870.1"/>
</dbReference>
<comment type="similarity">
    <text evidence="2">Belongs to the terpene synthase family.</text>
</comment>
<dbReference type="GO" id="GO:0010333">
    <property type="term" value="F:terpene synthase activity"/>
    <property type="evidence" value="ECO:0007669"/>
    <property type="project" value="InterPro"/>
</dbReference>
<evidence type="ECO:0000313" key="3">
    <source>
        <dbReference type="EMBL" id="BCB80982.1"/>
    </source>
</evidence>
<keyword evidence="2" id="KW-0479">Metal-binding</keyword>
<name>A0A6F8Y4E4_9ACTN</name>
<accession>A0A6F8Y4E4</accession>
<dbReference type="InterPro" id="IPR034686">
    <property type="entry name" value="Terpene_cyclase-like_2"/>
</dbReference>
<dbReference type="SFLD" id="SFLDG01020">
    <property type="entry name" value="Terpene_Cyclase_Like_2"/>
    <property type="match status" value="1"/>
</dbReference>
<dbReference type="PANTHER" id="PTHR35201">
    <property type="entry name" value="TERPENE SYNTHASE"/>
    <property type="match status" value="1"/>
</dbReference>
<reference evidence="3 4" key="2">
    <citation type="submission" date="2020-03" db="EMBL/GenBank/DDBJ databases">
        <authorList>
            <person name="Ichikawa N."/>
            <person name="Kimura A."/>
            <person name="Kitahashi Y."/>
            <person name="Uohara A."/>
        </authorList>
    </citation>
    <scope>NUCLEOTIDE SEQUENCE [LARGE SCALE GENOMIC DNA]</scope>
    <source>
        <strain evidence="3 4">NBRC 107702</strain>
    </source>
</reference>
<reference evidence="3 4" key="1">
    <citation type="submission" date="2020-03" db="EMBL/GenBank/DDBJ databases">
        <title>Whole genome shotgun sequence of Phytohabitans flavus NBRC 107702.</title>
        <authorList>
            <person name="Komaki H."/>
            <person name="Tamura T."/>
        </authorList>
    </citation>
    <scope>NUCLEOTIDE SEQUENCE [LARGE SCALE GENOMIC DNA]</scope>
    <source>
        <strain evidence="3 4">NBRC 107702</strain>
    </source>
</reference>
<dbReference type="EMBL" id="AP022870">
    <property type="protein sequence ID" value="BCB80982.1"/>
    <property type="molecule type" value="Genomic_DNA"/>
</dbReference>
<dbReference type="KEGG" id="pfla:Pflav_073920"/>
<gene>
    <name evidence="3" type="ORF">Pflav_073920</name>
</gene>
<keyword evidence="2" id="KW-0460">Magnesium</keyword>
<evidence type="ECO:0000256" key="1">
    <source>
        <dbReference type="ARBA" id="ARBA00023239"/>
    </source>
</evidence>
<dbReference type="GO" id="GO:0046872">
    <property type="term" value="F:metal ion binding"/>
    <property type="evidence" value="ECO:0007669"/>
    <property type="project" value="UniProtKB-KW"/>
</dbReference>
<proteinExistence type="inferred from homology"/>
<keyword evidence="4" id="KW-1185">Reference proteome</keyword>
<dbReference type="SFLD" id="SFLDS00005">
    <property type="entry name" value="Isoprenoid_Synthase_Type_I"/>
    <property type="match status" value="1"/>
</dbReference>
<dbReference type="EC" id="4.2.3.-" evidence="2"/>
<evidence type="ECO:0000313" key="4">
    <source>
        <dbReference type="Proteomes" id="UP000502508"/>
    </source>
</evidence>
<protein>
    <recommendedName>
        <fullName evidence="2">Terpene synthase</fullName>
        <ecNumber evidence="2">4.2.3.-</ecNumber>
    </recommendedName>
</protein>
<dbReference type="SUPFAM" id="SSF48576">
    <property type="entry name" value="Terpenoid synthases"/>
    <property type="match status" value="1"/>
</dbReference>
<comment type="cofactor">
    <cofactor evidence="2">
        <name>Mg(2+)</name>
        <dbReference type="ChEBI" id="CHEBI:18420"/>
    </cofactor>
</comment>
<sequence length="309" mass="34261">MLRTISLDLQCPINPVISAYAEEAHGWLDGWTRSHGLPGVYADRLAEGRIARYAARLYPHASPGDLHVLSALFTWFFLIDDECDRASVPEPERVRALVGGALSLLRGEPGSPDDALPGPLGSMLADAWREPQRRMPARWRTRFVATVEHHLNGVVVEARNKAGGHRPAVQEYVELRRATSAAYVAHALVDFAGNGDLVNESFYYHPAVRAFSRTGNDLLSWFNDLLSLERDAATAGGHNLVLAIATERGVSLEEAAEVARARWQRTMRHFPVLRAAVPPHGAAGRRYLDGVEYAIRGTMDWSYESARYQ</sequence>